<dbReference type="RefSeq" id="XP_066914895.1">
    <property type="nucleotide sequence ID" value="XM_067058794.1"/>
</dbReference>
<dbReference type="EnsemblMetazoa" id="CLYHEMT009920.2">
    <property type="protein sequence ID" value="CLYHEMP009920.2"/>
    <property type="gene ID" value="CLYHEMG009920"/>
</dbReference>
<dbReference type="Pfam" id="PF13445">
    <property type="entry name" value="zf-RING_UBOX"/>
    <property type="match status" value="1"/>
</dbReference>
<evidence type="ECO:0000259" key="7">
    <source>
        <dbReference type="PROSITE" id="PS50089"/>
    </source>
</evidence>
<dbReference type="InterPro" id="IPR027370">
    <property type="entry name" value="Znf-RING_euk"/>
</dbReference>
<dbReference type="GeneID" id="136802075"/>
<feature type="compositionally biased region" description="Polar residues" evidence="6">
    <location>
        <begin position="105"/>
        <end position="129"/>
    </location>
</feature>
<dbReference type="SMART" id="SM00184">
    <property type="entry name" value="RING"/>
    <property type="match status" value="1"/>
</dbReference>
<dbReference type="InterPro" id="IPR017907">
    <property type="entry name" value="Znf_RING_CS"/>
</dbReference>
<keyword evidence="5" id="KW-0175">Coiled coil</keyword>
<protein>
    <recommendedName>
        <fullName evidence="7">RING-type domain-containing protein</fullName>
    </recommendedName>
</protein>
<evidence type="ECO:0000313" key="9">
    <source>
        <dbReference type="Proteomes" id="UP000594262"/>
    </source>
</evidence>
<dbReference type="Gene3D" id="3.30.40.10">
    <property type="entry name" value="Zinc/RING finger domain, C3HC4 (zinc finger)"/>
    <property type="match status" value="1"/>
</dbReference>
<organism evidence="8 9">
    <name type="scientific">Clytia hemisphaerica</name>
    <dbReference type="NCBI Taxonomy" id="252671"/>
    <lineage>
        <taxon>Eukaryota</taxon>
        <taxon>Metazoa</taxon>
        <taxon>Cnidaria</taxon>
        <taxon>Hydrozoa</taxon>
        <taxon>Hydroidolina</taxon>
        <taxon>Leptothecata</taxon>
        <taxon>Obeliida</taxon>
        <taxon>Clytiidae</taxon>
        <taxon>Clytia</taxon>
    </lineage>
</organism>
<feature type="domain" description="RING-type" evidence="7">
    <location>
        <begin position="198"/>
        <end position="236"/>
    </location>
</feature>
<dbReference type="InterPro" id="IPR013083">
    <property type="entry name" value="Znf_RING/FYVE/PHD"/>
</dbReference>
<evidence type="ECO:0000313" key="8">
    <source>
        <dbReference type="EnsemblMetazoa" id="CLYHEMP009920.2"/>
    </source>
</evidence>
<evidence type="ECO:0000256" key="6">
    <source>
        <dbReference type="SAM" id="MobiDB-lite"/>
    </source>
</evidence>
<keyword evidence="1" id="KW-0479">Metal-binding</keyword>
<feature type="region of interest" description="Disordered" evidence="6">
    <location>
        <begin position="1"/>
        <end position="158"/>
    </location>
</feature>
<name>A0A7M5WSE6_9CNID</name>
<dbReference type="OrthoDB" id="6105938at2759"/>
<evidence type="ECO:0000256" key="2">
    <source>
        <dbReference type="ARBA" id="ARBA00022771"/>
    </source>
</evidence>
<proteinExistence type="predicted"/>
<feature type="compositionally biased region" description="Basic and acidic residues" evidence="6">
    <location>
        <begin position="1"/>
        <end position="34"/>
    </location>
</feature>
<dbReference type="PROSITE" id="PS50089">
    <property type="entry name" value="ZF_RING_2"/>
    <property type="match status" value="1"/>
</dbReference>
<dbReference type="GO" id="GO:0008270">
    <property type="term" value="F:zinc ion binding"/>
    <property type="evidence" value="ECO:0007669"/>
    <property type="project" value="UniProtKB-KW"/>
</dbReference>
<evidence type="ECO:0000256" key="4">
    <source>
        <dbReference type="PROSITE-ProRule" id="PRU00175"/>
    </source>
</evidence>
<keyword evidence="2 4" id="KW-0863">Zinc-finger</keyword>
<accession>A0A7M5WSE6</accession>
<dbReference type="EnsemblMetazoa" id="CLYHEMT009920.1">
    <property type="protein sequence ID" value="CLYHEMP009920.1"/>
    <property type="gene ID" value="CLYHEMG009920"/>
</dbReference>
<feature type="compositionally biased region" description="Low complexity" evidence="6">
    <location>
        <begin position="41"/>
        <end position="57"/>
    </location>
</feature>
<reference evidence="8" key="1">
    <citation type="submission" date="2021-01" db="UniProtKB">
        <authorList>
            <consortium name="EnsemblMetazoa"/>
        </authorList>
    </citation>
    <scope>IDENTIFICATION</scope>
</reference>
<dbReference type="PROSITE" id="PS00518">
    <property type="entry name" value="ZF_RING_1"/>
    <property type="match status" value="1"/>
</dbReference>
<feature type="coiled-coil region" evidence="5">
    <location>
        <begin position="314"/>
        <end position="369"/>
    </location>
</feature>
<keyword evidence="9" id="KW-1185">Reference proteome</keyword>
<feature type="coiled-coil region" evidence="5">
    <location>
        <begin position="253"/>
        <end position="285"/>
    </location>
</feature>
<feature type="compositionally biased region" description="Basic and acidic residues" evidence="6">
    <location>
        <begin position="130"/>
        <end position="149"/>
    </location>
</feature>
<dbReference type="AlphaFoldDB" id="A0A7M5WSE6"/>
<evidence type="ECO:0000256" key="1">
    <source>
        <dbReference type="ARBA" id="ARBA00022723"/>
    </source>
</evidence>
<dbReference type="InterPro" id="IPR001841">
    <property type="entry name" value="Znf_RING"/>
</dbReference>
<dbReference type="SUPFAM" id="SSF57850">
    <property type="entry name" value="RING/U-box"/>
    <property type="match status" value="1"/>
</dbReference>
<evidence type="ECO:0000256" key="5">
    <source>
        <dbReference type="SAM" id="Coils"/>
    </source>
</evidence>
<evidence type="ECO:0000256" key="3">
    <source>
        <dbReference type="ARBA" id="ARBA00022833"/>
    </source>
</evidence>
<dbReference type="Proteomes" id="UP000594262">
    <property type="component" value="Unplaced"/>
</dbReference>
<keyword evidence="3" id="KW-0862">Zinc</keyword>
<sequence>MSSKRTKDQHLVEKVNKLKEKQNQWMKEREDNKNQKKFVHSSLRSTSSSVKSKQSTQDVMKKSDTMAWATSNSNYDGFVVRNGSGTSWRRPDSSRTPSYKKTKTFTHSSLKKQTSSKHLSAKSSNFTHSNNKELSKEELVDNPDEEKNSTLESDESLSTSLTEHMTNLKLDQYDSTKYNNNKPQKKMEGIKYMDNHFCASCKQVMVTEDRKPVMVFPCGHSFCAKCLSGKRQCLQCGCDIISIKTNDSLFMIIQEFKRKNEKEELEMKEKQIRSYIDEYKNLNTRINIMRGEATDVEDHMEEATHQLIDKQNIIKHHEEYIQGVETEIASLRRAIQSEHESIEKEQQQIKHLERDYDKQKGQLNMLQKTIGSISENKEKLRDMVEKVAPHVVSILEEIDDDQ</sequence>